<dbReference type="PIR" id="D81573">
    <property type="entry name" value="D81573"/>
</dbReference>
<evidence type="ECO:0000313" key="1">
    <source>
        <dbReference type="EMBL" id="AAF38312.1"/>
    </source>
</evidence>
<reference evidence="1 14" key="1">
    <citation type="journal article" date="2000" name="Nucleic Acids Res.">
        <title>Genome sequences of Chlamydia trachomatis MoPn and Chlamydia pneumoniae AR39.</title>
        <authorList>
            <person name="Read T.D."/>
            <person name="Brunham R.C."/>
            <person name="Shen C."/>
            <person name="Gill S.R."/>
            <person name="Heidelberg J.F."/>
            <person name="White O."/>
            <person name="Hickey E.K."/>
            <person name="Peterson J.D."/>
            <person name="Utterback T.R."/>
            <person name="Berry K.J."/>
            <person name="Bass S."/>
            <person name="Linher K.D."/>
            <person name="Weidman J.F."/>
            <person name="Khouri H.M."/>
            <person name="Craven B."/>
            <person name="Bowman C."/>
            <person name="Dodson R.J."/>
            <person name="Gwinn M.L."/>
            <person name="Nelson W.C."/>
            <person name="DeBoy R.T."/>
            <person name="Kolonay J.F."/>
            <person name="McClarty G."/>
            <person name="Salzberg S.L."/>
            <person name="Eisen J.A."/>
            <person name="Fraser C.M."/>
        </authorList>
    </citation>
    <scope>NUCLEOTIDE SEQUENCE [LARGE SCALE GENOMIC DNA]</scope>
    <source>
        <strain evidence="1 14">AR39</strain>
    </source>
</reference>
<evidence type="ECO:0000313" key="12">
    <source>
        <dbReference type="EMBL" id="CRI52566.1"/>
    </source>
</evidence>
<dbReference type="EMBL" id="LN847231">
    <property type="protein sequence ID" value="CRI46881.1"/>
    <property type="molecule type" value="Genomic_DNA"/>
</dbReference>
<protein>
    <submittedName>
        <fullName evidence="1">Uncharacterized protein</fullName>
    </submittedName>
</protein>
<evidence type="ECO:0000313" key="10">
    <source>
        <dbReference type="EMBL" id="CRI50306.1"/>
    </source>
</evidence>
<dbReference type="PATRIC" id="fig|83558.13.peg.296"/>
<dbReference type="EMBL" id="LN847039">
    <property type="protein sequence ID" value="CRI42400.1"/>
    <property type="molecule type" value="Genomic_DNA"/>
</dbReference>
<name>Q9K263_CHLPN</name>
<dbReference type="EMBL" id="LN847003">
    <property type="protein sequence ID" value="CRI40156.1"/>
    <property type="molecule type" value="Genomic_DNA"/>
</dbReference>
<reference evidence="2" key="2">
    <citation type="submission" date="2015-05" db="EMBL/GenBank/DDBJ databases">
        <authorList>
            <person name="Rattei Thomas"/>
        </authorList>
    </citation>
    <scope>NUCLEOTIDE SEQUENCE</scope>
    <source>
        <strain evidence="2">CV15</strain>
        <strain evidence="3">CWL029c</strain>
        <strain evidence="5">DC9</strain>
        <strain evidence="4">GiD</strain>
        <strain evidence="6">H12</strain>
        <strain evidence="7">MUL2216</strain>
        <strain evidence="8">Panola</strain>
        <strain evidence="10">PB1</strain>
        <strain evidence="9">U1271</strain>
        <strain evidence="11">UZG1</strain>
        <strain evidence="12">Wien2</strain>
        <strain evidence="13">YK41</strain>
    </source>
</reference>
<sequence>MFTALLTSLQPLKGIFIIRIPLRLIDFFRFCGYKKFLLMQHVIKTLFKN</sequence>
<dbReference type="EMBL" id="LN847008">
    <property type="protein sequence ID" value="CRI41287.1"/>
    <property type="molecule type" value="Genomic_DNA"/>
</dbReference>
<dbReference type="AlphaFoldDB" id="Q9K263"/>
<evidence type="ECO:0000313" key="5">
    <source>
        <dbReference type="EMBL" id="CRI42400.1"/>
    </source>
</evidence>
<dbReference type="EMBL" id="LN847240">
    <property type="protein sequence ID" value="CRI50306.1"/>
    <property type="molecule type" value="Genomic_DNA"/>
</dbReference>
<gene>
    <name evidence="1" type="ordered locus">CP_0482</name>
    <name evidence="2" type="ORF">BN1224_CV15_B_02130</name>
    <name evidence="5" type="ORF">BN1224_DC9_BH_00330</name>
    <name evidence="4" type="ORF">BN1224_GiD_A_02880</name>
    <name evidence="6" type="ORF">BN1224_H12_CM_00070</name>
    <name evidence="7" type="ORF">BN1224_MUL2216_E_00130</name>
    <name evidence="8" type="ORF">BN1224_Panola_E_00980</name>
    <name evidence="10" type="ORF">BN1224_PB1_B_02750</name>
    <name evidence="9" type="ORF">BN1224_U1271_C_01160</name>
    <name evidence="11" type="ORF">BN1224_UZG1_A_02880</name>
    <name evidence="12" type="ORF">BN1224_Wien2_E_00610</name>
    <name evidence="13" type="ORF">BN1224_YK41_BE_00130</name>
    <name evidence="3" type="ORF">CWL029c_C_01160</name>
</gene>
<evidence type="ECO:0000313" key="13">
    <source>
        <dbReference type="EMBL" id="CRI72924.1"/>
    </source>
</evidence>
<dbReference type="EMBL" id="LN849033">
    <property type="protein sequence ID" value="CRI72924.1"/>
    <property type="molecule type" value="Genomic_DNA"/>
</dbReference>
<dbReference type="Proteomes" id="UP000000583">
    <property type="component" value="Chromosome"/>
</dbReference>
<evidence type="ECO:0000313" key="2">
    <source>
        <dbReference type="EMBL" id="CRI37890.1"/>
    </source>
</evidence>
<evidence type="ECO:0000313" key="14">
    <source>
        <dbReference type="Proteomes" id="UP000000583"/>
    </source>
</evidence>
<evidence type="ECO:0000313" key="6">
    <source>
        <dbReference type="EMBL" id="CRI43506.1"/>
    </source>
</evidence>
<dbReference type="EMBL" id="LN847245">
    <property type="protein sequence ID" value="CRI51433.1"/>
    <property type="molecule type" value="Genomic_DNA"/>
</dbReference>
<dbReference type="EMBL" id="AE002161">
    <property type="protein sequence ID" value="AAF38312.1"/>
    <property type="molecule type" value="Genomic_DNA"/>
</dbReference>
<dbReference type="EMBL" id="LN847146">
    <property type="protein sequence ID" value="CRI43506.1"/>
    <property type="molecule type" value="Genomic_DNA"/>
</dbReference>
<dbReference type="KEGG" id="cpa:CP_0482"/>
<evidence type="ECO:0000313" key="3">
    <source>
        <dbReference type="EMBL" id="CRI40156.1"/>
    </source>
</evidence>
<evidence type="ECO:0000313" key="4">
    <source>
        <dbReference type="EMBL" id="CRI41287.1"/>
    </source>
</evidence>
<evidence type="ECO:0000313" key="9">
    <source>
        <dbReference type="EMBL" id="CRI49176.1"/>
    </source>
</evidence>
<organism evidence="14">
    <name type="scientific">Chlamydia pneumoniae</name>
    <name type="common">Chlamydophila pneumoniae</name>
    <dbReference type="NCBI Taxonomy" id="83558"/>
    <lineage>
        <taxon>Bacteria</taxon>
        <taxon>Pseudomonadati</taxon>
        <taxon>Chlamydiota</taxon>
        <taxon>Chlamydiia</taxon>
        <taxon>Chlamydiales</taxon>
        <taxon>Chlamydiaceae</taxon>
        <taxon>Chlamydia/Chlamydophila group</taxon>
        <taxon>Chlamydia</taxon>
    </lineage>
</organism>
<dbReference type="EMBL" id="LN847226">
    <property type="protein sequence ID" value="CRI45752.1"/>
    <property type="molecule type" value="Genomic_DNA"/>
</dbReference>
<dbReference type="EMBL" id="LN847252">
    <property type="protein sequence ID" value="CRI52566.1"/>
    <property type="molecule type" value="Genomic_DNA"/>
</dbReference>
<dbReference type="STRING" id="406984.CPK_ORF00785"/>
<evidence type="ECO:0000313" key="7">
    <source>
        <dbReference type="EMBL" id="CRI45752.1"/>
    </source>
</evidence>
<evidence type="ECO:0000313" key="11">
    <source>
        <dbReference type="EMBL" id="CRI51433.1"/>
    </source>
</evidence>
<evidence type="ECO:0000313" key="8">
    <source>
        <dbReference type="EMBL" id="CRI46881.1"/>
    </source>
</evidence>
<accession>Q9K263</accession>
<dbReference type="EMBL" id="LN847244">
    <property type="protein sequence ID" value="CRI49176.1"/>
    <property type="molecule type" value="Genomic_DNA"/>
</dbReference>
<proteinExistence type="predicted"/>
<dbReference type="EMBL" id="LN846998">
    <property type="protein sequence ID" value="CRI37890.1"/>
    <property type="molecule type" value="Genomic_DNA"/>
</dbReference>